<dbReference type="RefSeq" id="WP_264325993.1">
    <property type="nucleotide sequence ID" value="NZ_JADEXQ010000054.1"/>
</dbReference>
<evidence type="ECO:0000313" key="1">
    <source>
        <dbReference type="EMBL" id="MBE9031164.1"/>
    </source>
</evidence>
<keyword evidence="2" id="KW-1185">Reference proteome</keyword>
<evidence type="ECO:0000313" key="2">
    <source>
        <dbReference type="Proteomes" id="UP000625316"/>
    </source>
</evidence>
<sequence length="162" mass="18259">MSDWSQQISDWLGEVADQAEAVLLDVSETVDANLGPIAETAEKFGAELADQLDHSVTPWLEELLQPLLDTPLDIDVELDQAIADLSRPWRQTIEPPLNNHPVCTGCKHYHGESYGGNLLVCGMYPYGHAADQTTCVDKADIDWQEPWKTWFDQTWPPQNWDL</sequence>
<name>A0A928VS94_9CYAN</name>
<dbReference type="Proteomes" id="UP000625316">
    <property type="component" value="Unassembled WGS sequence"/>
</dbReference>
<protein>
    <submittedName>
        <fullName evidence="1">Uncharacterized protein</fullName>
    </submittedName>
</protein>
<reference evidence="1" key="1">
    <citation type="submission" date="2020-10" db="EMBL/GenBank/DDBJ databases">
        <authorList>
            <person name="Castelo-Branco R."/>
            <person name="Eusebio N."/>
            <person name="Adriana R."/>
            <person name="Vieira A."/>
            <person name="Brugerolle De Fraissinette N."/>
            <person name="Rezende De Castro R."/>
            <person name="Schneider M.P."/>
            <person name="Vasconcelos V."/>
            <person name="Leao P.N."/>
        </authorList>
    </citation>
    <scope>NUCLEOTIDE SEQUENCE</scope>
    <source>
        <strain evidence="1">LEGE 11480</strain>
    </source>
</reference>
<gene>
    <name evidence="1" type="ORF">IQ266_15625</name>
</gene>
<proteinExistence type="predicted"/>
<comment type="caution">
    <text evidence="1">The sequence shown here is derived from an EMBL/GenBank/DDBJ whole genome shotgun (WGS) entry which is preliminary data.</text>
</comment>
<dbReference type="AlphaFoldDB" id="A0A928VS94"/>
<accession>A0A928VS94</accession>
<organism evidence="1 2">
    <name type="scientific">Romeriopsis navalis LEGE 11480</name>
    <dbReference type="NCBI Taxonomy" id="2777977"/>
    <lineage>
        <taxon>Bacteria</taxon>
        <taxon>Bacillati</taxon>
        <taxon>Cyanobacteriota</taxon>
        <taxon>Cyanophyceae</taxon>
        <taxon>Leptolyngbyales</taxon>
        <taxon>Leptolyngbyaceae</taxon>
        <taxon>Romeriopsis</taxon>
        <taxon>Romeriopsis navalis</taxon>
    </lineage>
</organism>
<dbReference type="EMBL" id="JADEXQ010000054">
    <property type="protein sequence ID" value="MBE9031164.1"/>
    <property type="molecule type" value="Genomic_DNA"/>
</dbReference>